<evidence type="ECO:0000256" key="1">
    <source>
        <dbReference type="SAM" id="MobiDB-lite"/>
    </source>
</evidence>
<sequence length="291" mass="33488">MYGTEKQAKRLREHVSPDTTKDLQQWTERQQSMTPEKRKDLIAKPVAVDPDAPSISIPYEELPPEVQVFYTPVPSPGHESPVIEGIIDPEAGKRTPPPLPNWGDRSRQRPVKTGYVIQTHESLKIIIPTTIQGTVHRKVSTMDFTRGNKPPRKRINEVKFNRFDRTALHQPAEDFHSDEVTELKNSVDDYMIKMDIAHDQKNEADITYYANRIANQQKRIDQLLQAQRGQDHRDNQKYKGQISRLKSNWDASSKQVEFINNHDLDTLTHTLNALTVMLETIDIAPQQWISA</sequence>
<dbReference type="EMBL" id="KQ242493">
    <property type="protein sequence ID" value="KNC78416.1"/>
    <property type="molecule type" value="Genomic_DNA"/>
</dbReference>
<reference evidence="2 3" key="1">
    <citation type="submission" date="2011-02" db="EMBL/GenBank/DDBJ databases">
        <title>The Genome Sequence of Sphaeroforma arctica JP610.</title>
        <authorList>
            <consortium name="The Broad Institute Genome Sequencing Platform"/>
            <person name="Russ C."/>
            <person name="Cuomo C."/>
            <person name="Young S.K."/>
            <person name="Zeng Q."/>
            <person name="Gargeya S."/>
            <person name="Alvarado L."/>
            <person name="Berlin A."/>
            <person name="Chapman S.B."/>
            <person name="Chen Z."/>
            <person name="Freedman E."/>
            <person name="Gellesch M."/>
            <person name="Goldberg J."/>
            <person name="Griggs A."/>
            <person name="Gujja S."/>
            <person name="Heilman E."/>
            <person name="Heiman D."/>
            <person name="Howarth C."/>
            <person name="Mehta T."/>
            <person name="Neiman D."/>
            <person name="Pearson M."/>
            <person name="Roberts A."/>
            <person name="Saif S."/>
            <person name="Shea T."/>
            <person name="Shenoy N."/>
            <person name="Sisk P."/>
            <person name="Stolte C."/>
            <person name="Sykes S."/>
            <person name="White J."/>
            <person name="Yandava C."/>
            <person name="Burger G."/>
            <person name="Gray M.W."/>
            <person name="Holland P.W.H."/>
            <person name="King N."/>
            <person name="Lang F.B.F."/>
            <person name="Roger A.J."/>
            <person name="Ruiz-Trillo I."/>
            <person name="Haas B."/>
            <person name="Nusbaum C."/>
            <person name="Birren B."/>
        </authorList>
    </citation>
    <scope>NUCLEOTIDE SEQUENCE [LARGE SCALE GENOMIC DNA]</scope>
    <source>
        <strain evidence="2 3">JP610</strain>
    </source>
</reference>
<gene>
    <name evidence="2" type="ORF">SARC_09150</name>
</gene>
<evidence type="ECO:0000313" key="2">
    <source>
        <dbReference type="EMBL" id="KNC78416.1"/>
    </source>
</evidence>
<feature type="region of interest" description="Disordered" evidence="1">
    <location>
        <begin position="88"/>
        <end position="107"/>
    </location>
</feature>
<dbReference type="GeneID" id="25909654"/>
<dbReference type="Proteomes" id="UP000054560">
    <property type="component" value="Unassembled WGS sequence"/>
</dbReference>
<name>A0A0L0FPH4_9EUKA</name>
<feature type="compositionally biased region" description="Polar residues" evidence="1">
    <location>
        <begin position="22"/>
        <end position="34"/>
    </location>
</feature>
<keyword evidence="3" id="KW-1185">Reference proteome</keyword>
<accession>A0A0L0FPH4</accession>
<dbReference type="RefSeq" id="XP_014152318.1">
    <property type="nucleotide sequence ID" value="XM_014296843.1"/>
</dbReference>
<organism evidence="2 3">
    <name type="scientific">Sphaeroforma arctica JP610</name>
    <dbReference type="NCBI Taxonomy" id="667725"/>
    <lineage>
        <taxon>Eukaryota</taxon>
        <taxon>Ichthyosporea</taxon>
        <taxon>Ichthyophonida</taxon>
        <taxon>Sphaeroforma</taxon>
    </lineage>
</organism>
<feature type="region of interest" description="Disordered" evidence="1">
    <location>
        <begin position="1"/>
        <end position="43"/>
    </location>
</feature>
<dbReference type="AlphaFoldDB" id="A0A0L0FPH4"/>
<evidence type="ECO:0000313" key="3">
    <source>
        <dbReference type="Proteomes" id="UP000054560"/>
    </source>
</evidence>
<proteinExistence type="predicted"/>
<protein>
    <submittedName>
        <fullName evidence="2">Uncharacterized protein</fullName>
    </submittedName>
</protein>
<feature type="compositionally biased region" description="Basic and acidic residues" evidence="1">
    <location>
        <begin position="1"/>
        <end position="21"/>
    </location>
</feature>